<accession>A0A5R9KRI6</accession>
<dbReference type="InterPro" id="IPR024775">
    <property type="entry name" value="DinB-like"/>
</dbReference>
<organism evidence="2 3">
    <name type="scientific">Dyadobacter luticola</name>
    <dbReference type="NCBI Taxonomy" id="1979387"/>
    <lineage>
        <taxon>Bacteria</taxon>
        <taxon>Pseudomonadati</taxon>
        <taxon>Bacteroidota</taxon>
        <taxon>Cytophagia</taxon>
        <taxon>Cytophagales</taxon>
        <taxon>Spirosomataceae</taxon>
        <taxon>Dyadobacter</taxon>
    </lineage>
</organism>
<dbReference type="Proteomes" id="UP000306402">
    <property type="component" value="Unassembled WGS sequence"/>
</dbReference>
<dbReference type="NCBIfam" id="NF009807">
    <property type="entry name" value="PRK13291.1"/>
    <property type="match status" value="1"/>
</dbReference>
<dbReference type="InterPro" id="IPR034660">
    <property type="entry name" value="DinB/YfiT-like"/>
</dbReference>
<dbReference type="Gene3D" id="1.20.120.450">
    <property type="entry name" value="dinb family like domain"/>
    <property type="match status" value="1"/>
</dbReference>
<dbReference type="AlphaFoldDB" id="A0A5R9KRI6"/>
<proteinExistence type="predicted"/>
<dbReference type="EMBL" id="VCEJ01000005">
    <property type="protein sequence ID" value="TLU98843.1"/>
    <property type="molecule type" value="Genomic_DNA"/>
</dbReference>
<name>A0A5R9KRI6_9BACT</name>
<reference evidence="2 3" key="1">
    <citation type="submission" date="2019-05" db="EMBL/GenBank/DDBJ databases">
        <authorList>
            <person name="Qu J.-H."/>
        </authorList>
    </citation>
    <scope>NUCLEOTIDE SEQUENCE [LARGE SCALE GENOMIC DNA]</scope>
    <source>
        <strain evidence="2 3">T17</strain>
    </source>
</reference>
<dbReference type="SUPFAM" id="SSF109854">
    <property type="entry name" value="DinB/YfiT-like putative metalloenzymes"/>
    <property type="match status" value="1"/>
</dbReference>
<gene>
    <name evidence="2" type="ORF">FEN17_19805</name>
</gene>
<evidence type="ECO:0000313" key="3">
    <source>
        <dbReference type="Proteomes" id="UP000306402"/>
    </source>
</evidence>
<feature type="domain" description="DinB-like" evidence="1">
    <location>
        <begin position="30"/>
        <end position="167"/>
    </location>
</feature>
<dbReference type="RefSeq" id="WP_138367132.1">
    <property type="nucleotide sequence ID" value="NZ_VCEJ01000005.1"/>
</dbReference>
<keyword evidence="3" id="KW-1185">Reference proteome</keyword>
<dbReference type="Pfam" id="PF12867">
    <property type="entry name" value="DinB_2"/>
    <property type="match status" value="1"/>
</dbReference>
<protein>
    <submittedName>
        <fullName evidence="2">DUF664 domain-containing protein</fullName>
    </submittedName>
</protein>
<dbReference type="OrthoDB" id="9796039at2"/>
<sequence>MTDRRYPIGPFAYQENYTAEELADLISIIDSAPAAYQSLVQDISEEDLKKTYREGSWTVHQLIHHVADIHMVHFFRMKKALTEPDYKEVALINMDGWAHTPDASVMPIADSLQIFQNVGNRYVYLAKGLTPEQLNIAQFHPVRKILLSQKHAIAMSAWHVQHHYAHIELALGLLE</sequence>
<evidence type="ECO:0000259" key="1">
    <source>
        <dbReference type="Pfam" id="PF12867"/>
    </source>
</evidence>
<evidence type="ECO:0000313" key="2">
    <source>
        <dbReference type="EMBL" id="TLU98843.1"/>
    </source>
</evidence>
<comment type="caution">
    <text evidence="2">The sequence shown here is derived from an EMBL/GenBank/DDBJ whole genome shotgun (WGS) entry which is preliminary data.</text>
</comment>